<gene>
    <name evidence="8" type="ORF">EHT87_25825</name>
</gene>
<evidence type="ECO:0000259" key="7">
    <source>
        <dbReference type="PROSITE" id="PS50109"/>
    </source>
</evidence>
<dbReference type="EC" id="2.7.13.3" evidence="2"/>
<evidence type="ECO:0000313" key="8">
    <source>
        <dbReference type="EMBL" id="RRB11886.1"/>
    </source>
</evidence>
<organism evidence="8 9">
    <name type="scientific">Larkinella knui</name>
    <dbReference type="NCBI Taxonomy" id="2025310"/>
    <lineage>
        <taxon>Bacteria</taxon>
        <taxon>Pseudomonadati</taxon>
        <taxon>Bacteroidota</taxon>
        <taxon>Cytophagia</taxon>
        <taxon>Cytophagales</taxon>
        <taxon>Spirosomataceae</taxon>
        <taxon>Larkinella</taxon>
    </lineage>
</organism>
<dbReference type="PRINTS" id="PR00344">
    <property type="entry name" value="BCTRLSENSOR"/>
</dbReference>
<feature type="coiled-coil region" evidence="6">
    <location>
        <begin position="162"/>
        <end position="196"/>
    </location>
</feature>
<protein>
    <recommendedName>
        <fullName evidence="2">histidine kinase</fullName>
        <ecNumber evidence="2">2.7.13.3</ecNumber>
    </recommendedName>
</protein>
<dbReference type="SMART" id="SM00065">
    <property type="entry name" value="GAF"/>
    <property type="match status" value="1"/>
</dbReference>
<dbReference type="InterPro" id="IPR003594">
    <property type="entry name" value="HATPase_dom"/>
</dbReference>
<comment type="catalytic activity">
    <reaction evidence="1">
        <text>ATP + protein L-histidine = ADP + protein N-phospho-L-histidine.</text>
        <dbReference type="EC" id="2.7.13.3"/>
    </reaction>
</comment>
<dbReference type="AlphaFoldDB" id="A0A3P1CFK7"/>
<name>A0A3P1CFK7_9BACT</name>
<dbReference type="Gene3D" id="3.30.450.40">
    <property type="match status" value="1"/>
</dbReference>
<proteinExistence type="predicted"/>
<dbReference type="PANTHER" id="PTHR43304:SF1">
    <property type="entry name" value="PAC DOMAIN-CONTAINING PROTEIN"/>
    <property type="match status" value="1"/>
</dbReference>
<dbReference type="RefSeq" id="WP_124909643.1">
    <property type="nucleotide sequence ID" value="NZ_RQJP01000005.1"/>
</dbReference>
<dbReference type="OrthoDB" id="9811889at2"/>
<evidence type="ECO:0000256" key="5">
    <source>
        <dbReference type="ARBA" id="ARBA00022777"/>
    </source>
</evidence>
<evidence type="ECO:0000313" key="9">
    <source>
        <dbReference type="Proteomes" id="UP000274271"/>
    </source>
</evidence>
<dbReference type="CDD" id="cd00082">
    <property type="entry name" value="HisKA"/>
    <property type="match status" value="1"/>
</dbReference>
<keyword evidence="6" id="KW-0175">Coiled coil</keyword>
<evidence type="ECO:0000256" key="4">
    <source>
        <dbReference type="ARBA" id="ARBA00022679"/>
    </source>
</evidence>
<dbReference type="Proteomes" id="UP000274271">
    <property type="component" value="Unassembled WGS sequence"/>
</dbReference>
<evidence type="ECO:0000256" key="1">
    <source>
        <dbReference type="ARBA" id="ARBA00000085"/>
    </source>
</evidence>
<feature type="domain" description="Histidine kinase" evidence="7">
    <location>
        <begin position="217"/>
        <end position="444"/>
    </location>
</feature>
<dbReference type="InterPro" id="IPR004358">
    <property type="entry name" value="Sig_transdc_His_kin-like_C"/>
</dbReference>
<dbReference type="EMBL" id="RQJP01000005">
    <property type="protein sequence ID" value="RRB11886.1"/>
    <property type="molecule type" value="Genomic_DNA"/>
</dbReference>
<dbReference type="PROSITE" id="PS50109">
    <property type="entry name" value="HIS_KIN"/>
    <property type="match status" value="1"/>
</dbReference>
<evidence type="ECO:0000256" key="2">
    <source>
        <dbReference type="ARBA" id="ARBA00012438"/>
    </source>
</evidence>
<keyword evidence="3" id="KW-0597">Phosphoprotein</keyword>
<dbReference type="Gene3D" id="3.30.565.10">
    <property type="entry name" value="Histidine kinase-like ATPase, C-terminal domain"/>
    <property type="match status" value="1"/>
</dbReference>
<dbReference type="InterPro" id="IPR003018">
    <property type="entry name" value="GAF"/>
</dbReference>
<dbReference type="Pfam" id="PF00512">
    <property type="entry name" value="HisKA"/>
    <property type="match status" value="1"/>
</dbReference>
<dbReference type="GO" id="GO:0000155">
    <property type="term" value="F:phosphorelay sensor kinase activity"/>
    <property type="evidence" value="ECO:0007669"/>
    <property type="project" value="InterPro"/>
</dbReference>
<dbReference type="SUPFAM" id="SSF47384">
    <property type="entry name" value="Homodimeric domain of signal transducing histidine kinase"/>
    <property type="match status" value="1"/>
</dbReference>
<dbReference type="InterPro" id="IPR029016">
    <property type="entry name" value="GAF-like_dom_sf"/>
</dbReference>
<accession>A0A3P1CFK7</accession>
<keyword evidence="4" id="KW-0808">Transferase</keyword>
<dbReference type="Pfam" id="PF01590">
    <property type="entry name" value="GAF"/>
    <property type="match status" value="1"/>
</dbReference>
<dbReference type="SUPFAM" id="SSF55874">
    <property type="entry name" value="ATPase domain of HSP90 chaperone/DNA topoisomerase II/histidine kinase"/>
    <property type="match status" value="1"/>
</dbReference>
<dbReference type="SMART" id="SM00388">
    <property type="entry name" value="HisKA"/>
    <property type="match status" value="1"/>
</dbReference>
<dbReference type="InterPro" id="IPR052162">
    <property type="entry name" value="Sensor_kinase/Photoreceptor"/>
</dbReference>
<dbReference type="SUPFAM" id="SSF55781">
    <property type="entry name" value="GAF domain-like"/>
    <property type="match status" value="1"/>
</dbReference>
<dbReference type="InterPro" id="IPR036097">
    <property type="entry name" value="HisK_dim/P_sf"/>
</dbReference>
<dbReference type="Pfam" id="PF02518">
    <property type="entry name" value="HATPase_c"/>
    <property type="match status" value="1"/>
</dbReference>
<dbReference type="SMART" id="SM00387">
    <property type="entry name" value="HATPase_c"/>
    <property type="match status" value="1"/>
</dbReference>
<reference evidence="8 9" key="1">
    <citation type="submission" date="2018-11" db="EMBL/GenBank/DDBJ databases">
        <authorList>
            <person name="Zhou Z."/>
            <person name="Wang G."/>
        </authorList>
    </citation>
    <scope>NUCLEOTIDE SEQUENCE [LARGE SCALE GENOMIC DNA]</scope>
    <source>
        <strain evidence="8 9">KCTC42998</strain>
    </source>
</reference>
<dbReference type="Gene3D" id="1.10.287.130">
    <property type="match status" value="1"/>
</dbReference>
<comment type="caution">
    <text evidence="8">The sequence shown here is derived from an EMBL/GenBank/DDBJ whole genome shotgun (WGS) entry which is preliminary data.</text>
</comment>
<dbReference type="InterPro" id="IPR005467">
    <property type="entry name" value="His_kinase_dom"/>
</dbReference>
<dbReference type="InterPro" id="IPR003661">
    <property type="entry name" value="HisK_dim/P_dom"/>
</dbReference>
<evidence type="ECO:0000256" key="3">
    <source>
        <dbReference type="ARBA" id="ARBA00022553"/>
    </source>
</evidence>
<sequence>MRTPSPESDRLKTLNEYDILDSLPEPDYDDITSLAAQICQTSISLISFIDDKRQWFKSCHGLNVRETPREFAFCTHAILEPDQTLIVTDSREDPRFAGNPLVVGDPYVIFYAGIPLVDADGFALGSLCVIDQVPRQLSPTQLTALQTLARQVVNLLALRKAHKMAQQSRERYRALVNELEQQVEERTRELVASNTELTKANQRLLRSNENLQQFAYVASHDLQEPLRKIQSFSSLLHAHYASVLDEPGQDILQRMVAAGTRMSTLIRDLLSYSRLSTRADAPQAVSLTTVVNTVINDLEVSIAELKAQIHLDPLPAVLGDALQLGQLFQNLLSNALKFHRPDVPPVIQVRAHWIAADNLPTPVRVESGAIAYHRIDVVDNGIGFDQKYAERIFQVFQRLHGRSEFAGTGIGLAICEKVAINHGGAIEATSQVGQGARFSIYLPV</sequence>
<keyword evidence="9" id="KW-1185">Reference proteome</keyword>
<evidence type="ECO:0000256" key="6">
    <source>
        <dbReference type="SAM" id="Coils"/>
    </source>
</evidence>
<dbReference type="InterPro" id="IPR036890">
    <property type="entry name" value="HATPase_C_sf"/>
</dbReference>
<dbReference type="PANTHER" id="PTHR43304">
    <property type="entry name" value="PHYTOCHROME-LIKE PROTEIN CPH1"/>
    <property type="match status" value="1"/>
</dbReference>
<keyword evidence="5" id="KW-0418">Kinase</keyword>